<organism evidence="2 3">
    <name type="scientific">Streptomyces himalayensis subsp. aureolus</name>
    <dbReference type="NCBI Taxonomy" id="2758039"/>
    <lineage>
        <taxon>Bacteria</taxon>
        <taxon>Bacillati</taxon>
        <taxon>Actinomycetota</taxon>
        <taxon>Actinomycetes</taxon>
        <taxon>Kitasatosporales</taxon>
        <taxon>Streptomycetaceae</taxon>
        <taxon>Streptomyces</taxon>
        <taxon>Streptomyces himalayensis</taxon>
    </lineage>
</organism>
<dbReference type="Pfam" id="PF13936">
    <property type="entry name" value="HTH_38"/>
    <property type="match status" value="1"/>
</dbReference>
<evidence type="ECO:0000313" key="3">
    <source>
        <dbReference type="Proteomes" id="UP000586976"/>
    </source>
</evidence>
<dbReference type="InterPro" id="IPR025246">
    <property type="entry name" value="IS30-like_HTH"/>
</dbReference>
<feature type="domain" description="Transposase IS30-like HTH" evidence="1">
    <location>
        <begin position="9"/>
        <end position="45"/>
    </location>
</feature>
<evidence type="ECO:0000259" key="1">
    <source>
        <dbReference type="Pfam" id="PF13936"/>
    </source>
</evidence>
<dbReference type="RefSeq" id="WP_181865571.1">
    <property type="nucleotide sequence ID" value="NZ_JACEQY010000024.1"/>
</dbReference>
<dbReference type="EMBL" id="JACEQY010000024">
    <property type="protein sequence ID" value="MBA4863861.1"/>
    <property type="molecule type" value="Genomic_DNA"/>
</dbReference>
<evidence type="ECO:0000313" key="2">
    <source>
        <dbReference type="EMBL" id="MBA4863861.1"/>
    </source>
</evidence>
<protein>
    <submittedName>
        <fullName evidence="2">Helix-turn-helix domain-containing protein</fullName>
    </submittedName>
</protein>
<gene>
    <name evidence="2" type="ORF">H1V43_21365</name>
</gene>
<reference evidence="2 3" key="1">
    <citation type="submission" date="2020-07" db="EMBL/GenBank/DDBJ databases">
        <title>Streptomyces isolated from Indian soil.</title>
        <authorList>
            <person name="Mandal S."/>
            <person name="Maiti P.K."/>
        </authorList>
    </citation>
    <scope>NUCLEOTIDE SEQUENCE [LARGE SCALE GENOMIC DNA]</scope>
    <source>
        <strain evidence="2 3">PSKA54</strain>
    </source>
</reference>
<proteinExistence type="predicted"/>
<comment type="caution">
    <text evidence="2">The sequence shown here is derived from an EMBL/GenBank/DDBJ whole genome shotgun (WGS) entry which is preliminary data.</text>
</comment>
<keyword evidence="3" id="KW-1185">Reference proteome</keyword>
<name>A0A7W2D3B2_9ACTN</name>
<dbReference type="Proteomes" id="UP000586976">
    <property type="component" value="Unassembled WGS sequence"/>
</dbReference>
<dbReference type="AlphaFoldDB" id="A0A7W2D3B2"/>
<sequence>MGKLGNASKGRPLCIEERERILRGIARDDSFRLIGQRLERNASVVNIQLVCAG</sequence>
<accession>A0A7W2D3B2</accession>